<dbReference type="EMBL" id="CP013244">
    <property type="protein sequence ID" value="ANP45524.1"/>
    <property type="molecule type" value="Genomic_DNA"/>
</dbReference>
<dbReference type="Pfam" id="PF06577">
    <property type="entry name" value="EipA"/>
    <property type="match status" value="1"/>
</dbReference>
<dbReference type="InParanoid" id="A0A1B1AG38"/>
<protein>
    <recommendedName>
        <fullName evidence="4">DUF1134 domain-containing protein</fullName>
    </recommendedName>
</protein>
<evidence type="ECO:0008006" key="4">
    <source>
        <dbReference type="Google" id="ProtNLM"/>
    </source>
</evidence>
<feature type="chain" id="PRO_5008518745" description="DUF1134 domain-containing protein" evidence="1">
    <location>
        <begin position="27"/>
        <end position="190"/>
    </location>
</feature>
<keyword evidence="3" id="KW-1185">Reference proteome</keyword>
<gene>
    <name evidence="2" type="ORF">ATE48_06125</name>
</gene>
<reference evidence="2 3" key="1">
    <citation type="submission" date="2015-11" db="EMBL/GenBank/DDBJ databases">
        <title>Whole-Genome Sequence of Candidatus Oderbacter manganicum from the National Park Lower Oder Valley, Germany.</title>
        <authorList>
            <person name="Braun B."/>
            <person name="Liere K."/>
            <person name="Szewzyk U."/>
        </authorList>
    </citation>
    <scope>NUCLEOTIDE SEQUENCE [LARGE SCALE GENOMIC DNA]</scope>
    <source>
        <strain evidence="2 3">OTSz_A_272</strain>
    </source>
</reference>
<dbReference type="KEGG" id="cbot:ATE48_06125"/>
<evidence type="ECO:0000313" key="2">
    <source>
        <dbReference type="EMBL" id="ANP45524.1"/>
    </source>
</evidence>
<dbReference type="OrthoDB" id="9796051at2"/>
<dbReference type="InterPro" id="IPR008325">
    <property type="entry name" value="EipA-like"/>
</dbReference>
<dbReference type="STRING" id="1759059.ATE48_06125"/>
<organism evidence="2 3">
    <name type="scientific">Candidatus Viadribacter manganicus</name>
    <dbReference type="NCBI Taxonomy" id="1759059"/>
    <lineage>
        <taxon>Bacteria</taxon>
        <taxon>Pseudomonadati</taxon>
        <taxon>Pseudomonadota</taxon>
        <taxon>Alphaproteobacteria</taxon>
        <taxon>Hyphomonadales</taxon>
        <taxon>Hyphomonadaceae</taxon>
        <taxon>Candidatus Viadribacter</taxon>
    </lineage>
</organism>
<evidence type="ECO:0000313" key="3">
    <source>
        <dbReference type="Proteomes" id="UP000092498"/>
    </source>
</evidence>
<name>A0A1B1AG38_9PROT</name>
<feature type="signal peptide" evidence="1">
    <location>
        <begin position="1"/>
        <end position="26"/>
    </location>
</feature>
<accession>A0A1B1AG38</accession>
<dbReference type="RefSeq" id="WP_066768969.1">
    <property type="nucleotide sequence ID" value="NZ_CP013244.1"/>
</dbReference>
<dbReference type="Proteomes" id="UP000092498">
    <property type="component" value="Chromosome"/>
</dbReference>
<sequence length="190" mass="20264">MSDHPSRRAVALGLGSSLLLPAHALAQADQTYSQDEILGAAQRFFGAGAEGLATVVDHVFEELGRPNAYVEGNEGSGAIGVGLRYGSGYLHQKGRSGRTRVYWQGPSIGFDTGGNASRVFTLAYHLPGASSIFTRYPGVDGSAYFIGGVGVNYQRRDGVTLAPIRAGVGFRLGANVGYLHYSRRRRINPF</sequence>
<keyword evidence="1" id="KW-0732">Signal</keyword>
<evidence type="ECO:0000256" key="1">
    <source>
        <dbReference type="SAM" id="SignalP"/>
    </source>
</evidence>
<dbReference type="AlphaFoldDB" id="A0A1B1AG38"/>
<proteinExistence type="predicted"/>